<dbReference type="InterPro" id="IPR000623">
    <property type="entry name" value="Shikimate_kinase/TSH1"/>
</dbReference>
<feature type="binding site" evidence="11">
    <location>
        <position position="43"/>
    </location>
    <ligand>
        <name>substrate</name>
    </ligand>
</feature>
<dbReference type="InterPro" id="IPR027417">
    <property type="entry name" value="P-loop_NTPase"/>
</dbReference>
<dbReference type="Pfam" id="PF01202">
    <property type="entry name" value="SKI"/>
    <property type="match status" value="1"/>
</dbReference>
<keyword evidence="4 11" id="KW-0028">Amino-acid biosynthesis</keyword>
<dbReference type="KEGG" id="tpr:Tpau_2617"/>
<dbReference type="RefSeq" id="WP_013127237.1">
    <property type="nucleotide sequence ID" value="NC_014158.1"/>
</dbReference>
<feature type="region of interest" description="Disordered" evidence="12">
    <location>
        <begin position="1"/>
        <end position="20"/>
    </location>
</feature>
<comment type="cofactor">
    <cofactor evidence="11">
        <name>Mg(2+)</name>
        <dbReference type="ChEBI" id="CHEBI:18420"/>
    </cofactor>
    <text evidence="11">Binds 1 Mg(2+) ion per subunit.</text>
</comment>
<dbReference type="AlphaFoldDB" id="D5US15"/>
<comment type="catalytic activity">
    <reaction evidence="10 11">
        <text>shikimate + ATP = 3-phosphoshikimate + ADP + H(+)</text>
        <dbReference type="Rhea" id="RHEA:13121"/>
        <dbReference type="ChEBI" id="CHEBI:15378"/>
        <dbReference type="ChEBI" id="CHEBI:30616"/>
        <dbReference type="ChEBI" id="CHEBI:36208"/>
        <dbReference type="ChEBI" id="CHEBI:145989"/>
        <dbReference type="ChEBI" id="CHEBI:456216"/>
        <dbReference type="EC" id="2.7.1.71"/>
    </reaction>
</comment>
<keyword evidence="7 11" id="KW-0418">Kinase</keyword>
<reference evidence="13 14" key="2">
    <citation type="journal article" date="2011" name="Stand. Genomic Sci.">
        <title>Complete genome sequence of Tsukamurella paurometabola type strain (no. 33).</title>
        <authorList>
            <person name="Munk A.C."/>
            <person name="Lapidus A."/>
            <person name="Lucas S."/>
            <person name="Nolan M."/>
            <person name="Tice H."/>
            <person name="Cheng J.F."/>
            <person name="Del Rio T.G."/>
            <person name="Goodwin L."/>
            <person name="Pitluck S."/>
            <person name="Liolios K."/>
            <person name="Huntemann M."/>
            <person name="Ivanova N."/>
            <person name="Mavromatis K."/>
            <person name="Mikhailova N."/>
            <person name="Pati A."/>
            <person name="Chen A."/>
            <person name="Palaniappan K."/>
            <person name="Tapia R."/>
            <person name="Han C."/>
            <person name="Land M."/>
            <person name="Hauser L."/>
            <person name="Chang Y.J."/>
            <person name="Jeffries C.D."/>
            <person name="Brettin T."/>
            <person name="Yasawong M."/>
            <person name="Brambilla E.M."/>
            <person name="Rohde M."/>
            <person name="Sikorski J."/>
            <person name="Goker M."/>
            <person name="Detter J.C."/>
            <person name="Woyke T."/>
            <person name="Bristow J."/>
            <person name="Eisen J.A."/>
            <person name="Markowitz V."/>
            <person name="Hugenholtz P."/>
            <person name="Kyrpides N.C."/>
            <person name="Klenk H.P."/>
        </authorList>
    </citation>
    <scope>NUCLEOTIDE SEQUENCE [LARGE SCALE GENOMIC DNA]</scope>
    <source>
        <strain evidence="14">ATCC 8368 / DSM 20162 / CCUG 35730 / CIP 100753 / JCM 10117 / KCTC 9821 / NBRC 16120 / NCIMB 702349 / NCTC 13040</strain>
    </source>
</reference>
<evidence type="ECO:0000313" key="13">
    <source>
        <dbReference type="EMBL" id="ADG79220.1"/>
    </source>
</evidence>
<feature type="binding site" evidence="11">
    <location>
        <position position="89"/>
    </location>
    <ligand>
        <name>substrate</name>
    </ligand>
</feature>
<dbReference type="GO" id="GO:0000287">
    <property type="term" value="F:magnesium ion binding"/>
    <property type="evidence" value="ECO:0007669"/>
    <property type="project" value="UniProtKB-UniRule"/>
</dbReference>
<keyword evidence="5 11" id="KW-0808">Transferase</keyword>
<dbReference type="Gene3D" id="3.40.50.300">
    <property type="entry name" value="P-loop containing nucleotide triphosphate hydrolases"/>
    <property type="match status" value="1"/>
</dbReference>
<dbReference type="PRINTS" id="PR01100">
    <property type="entry name" value="SHIKIMTKNASE"/>
</dbReference>
<evidence type="ECO:0000256" key="12">
    <source>
        <dbReference type="SAM" id="MobiDB-lite"/>
    </source>
</evidence>
<comment type="pathway">
    <text evidence="1 11">Metabolic intermediate biosynthesis; chorismate biosynthesis; chorismate from D-erythrose 4-phosphate and phosphoenolpyruvate: step 5/7.</text>
</comment>
<dbReference type="GO" id="GO:0008652">
    <property type="term" value="P:amino acid biosynthetic process"/>
    <property type="evidence" value="ECO:0007669"/>
    <property type="project" value="UniProtKB-KW"/>
</dbReference>
<dbReference type="InterPro" id="IPR031322">
    <property type="entry name" value="Shikimate/glucono_kinase"/>
</dbReference>
<reference evidence="14" key="1">
    <citation type="submission" date="2010-03" db="EMBL/GenBank/DDBJ databases">
        <title>The complete chromosome of Tsukamurella paurometabola DSM 20162.</title>
        <authorList>
            <consortium name="US DOE Joint Genome Institute (JGI-PGF)"/>
            <person name="Lucas S."/>
            <person name="Copeland A."/>
            <person name="Lapidus A."/>
            <person name="Glavina del Rio T."/>
            <person name="Dalin E."/>
            <person name="Tice H."/>
            <person name="Bruce D."/>
            <person name="Goodwin L."/>
            <person name="Pitluck S."/>
            <person name="Kyrpides N."/>
            <person name="Mavromatis K."/>
            <person name="Ivanova N."/>
            <person name="Mikhailova N."/>
            <person name="Munk A.C."/>
            <person name="Brettin T."/>
            <person name="Detter J.C."/>
            <person name="Tapia R."/>
            <person name="Han C."/>
            <person name="Larimer F."/>
            <person name="Land M."/>
            <person name="Hauser L."/>
            <person name="Markowitz V."/>
            <person name="Cheng J.-F."/>
            <person name="Hugenholtz P."/>
            <person name="Woyke T."/>
            <person name="Wu D."/>
            <person name="Jando M."/>
            <person name="Brambilla E."/>
            <person name="Klenk H.-P."/>
            <person name="Eisen J.A."/>
        </authorList>
    </citation>
    <scope>NUCLEOTIDE SEQUENCE [LARGE SCALE GENOMIC DNA]</scope>
    <source>
        <strain evidence="14">ATCC 8368 / DSM 20162 / CCUG 35730 / CIP 100753 / JCM 10117 / KCTC 9821 / NBRC 16120 / NCIMB 702349 / NCTC 13040</strain>
    </source>
</reference>
<dbReference type="EMBL" id="CP001966">
    <property type="protein sequence ID" value="ADG79220.1"/>
    <property type="molecule type" value="Genomic_DNA"/>
</dbReference>
<sequence length="206" mass="22285">MGPAPQRAPQGPAAILIGPPGAGKTTIGRRLAKVLRVDFLDIDEEIERREGRTIPQIFAGDGEPAFRAIEEAVVADVVATHPGVVSLGGGAVLSETTRELLRRHQVVYLELTAEEGIRRTVSPTASARPLLKGDDPAAAYRALMARRTPIYRELATIRVSTVGRAPGSVVRQVQRRLKDTAPGRVRRGPWPLLPAVLRTSTKNRSE</sequence>
<dbReference type="EC" id="2.7.1.71" evidence="3 11"/>
<keyword evidence="11" id="KW-0963">Cytoplasm</keyword>
<evidence type="ECO:0000256" key="8">
    <source>
        <dbReference type="ARBA" id="ARBA00022840"/>
    </source>
</evidence>
<evidence type="ECO:0000256" key="6">
    <source>
        <dbReference type="ARBA" id="ARBA00022741"/>
    </source>
</evidence>
<keyword evidence="11" id="KW-0460">Magnesium</keyword>
<feature type="binding site" evidence="11">
    <location>
        <position position="128"/>
    </location>
    <ligand>
        <name>ATP</name>
        <dbReference type="ChEBI" id="CHEBI:30616"/>
    </ligand>
</feature>
<evidence type="ECO:0000256" key="1">
    <source>
        <dbReference type="ARBA" id="ARBA00004842"/>
    </source>
</evidence>
<evidence type="ECO:0000256" key="9">
    <source>
        <dbReference type="ARBA" id="ARBA00023141"/>
    </source>
</evidence>
<feature type="compositionally biased region" description="Low complexity" evidence="12">
    <location>
        <begin position="1"/>
        <end position="14"/>
    </location>
</feature>
<proteinExistence type="inferred from homology"/>
<dbReference type="PANTHER" id="PTHR21087:SF16">
    <property type="entry name" value="SHIKIMATE KINASE 1, CHLOROPLASTIC"/>
    <property type="match status" value="1"/>
</dbReference>
<name>D5US15_TSUPD</name>
<dbReference type="Proteomes" id="UP000001213">
    <property type="component" value="Chromosome"/>
</dbReference>
<dbReference type="SUPFAM" id="SSF52540">
    <property type="entry name" value="P-loop containing nucleoside triphosphate hydrolases"/>
    <property type="match status" value="1"/>
</dbReference>
<evidence type="ECO:0000256" key="2">
    <source>
        <dbReference type="ARBA" id="ARBA00006997"/>
    </source>
</evidence>
<organism evidence="13 14">
    <name type="scientific">Tsukamurella paurometabola (strain ATCC 8368 / DSM 20162 / CCUG 35730 / CIP 100753 / JCM 10117 / KCTC 9821 / NBRC 16120 / NCIMB 702349 / NCTC 13040)</name>
    <name type="common">Corynebacterium paurometabolum</name>
    <dbReference type="NCBI Taxonomy" id="521096"/>
    <lineage>
        <taxon>Bacteria</taxon>
        <taxon>Bacillati</taxon>
        <taxon>Actinomycetota</taxon>
        <taxon>Actinomycetes</taxon>
        <taxon>Mycobacteriales</taxon>
        <taxon>Tsukamurellaceae</taxon>
        <taxon>Tsukamurella</taxon>
    </lineage>
</organism>
<dbReference type="GO" id="GO:0009423">
    <property type="term" value="P:chorismate biosynthetic process"/>
    <property type="evidence" value="ECO:0007669"/>
    <property type="project" value="UniProtKB-UniRule"/>
</dbReference>
<comment type="subunit">
    <text evidence="11">Monomer.</text>
</comment>
<dbReference type="GO" id="GO:0009073">
    <property type="term" value="P:aromatic amino acid family biosynthetic process"/>
    <property type="evidence" value="ECO:0007669"/>
    <property type="project" value="UniProtKB-KW"/>
</dbReference>
<keyword evidence="11" id="KW-0479">Metal-binding</keyword>
<evidence type="ECO:0000256" key="11">
    <source>
        <dbReference type="HAMAP-Rule" id="MF_00109"/>
    </source>
</evidence>
<dbReference type="PANTHER" id="PTHR21087">
    <property type="entry name" value="SHIKIMATE KINASE"/>
    <property type="match status" value="1"/>
</dbReference>
<evidence type="ECO:0000256" key="10">
    <source>
        <dbReference type="ARBA" id="ARBA00048567"/>
    </source>
</evidence>
<feature type="binding site" evidence="11">
    <location>
        <position position="164"/>
    </location>
    <ligand>
        <name>ATP</name>
        <dbReference type="ChEBI" id="CHEBI:30616"/>
    </ligand>
</feature>
<evidence type="ECO:0000256" key="7">
    <source>
        <dbReference type="ARBA" id="ARBA00022777"/>
    </source>
</evidence>
<keyword evidence="9 11" id="KW-0057">Aromatic amino acid biosynthesis</keyword>
<keyword evidence="14" id="KW-1185">Reference proteome</keyword>
<dbReference type="UniPathway" id="UPA00053">
    <property type="reaction ID" value="UER00088"/>
</dbReference>
<evidence type="ECO:0000256" key="3">
    <source>
        <dbReference type="ARBA" id="ARBA00012154"/>
    </source>
</evidence>
<comment type="subcellular location">
    <subcellularLocation>
        <location evidence="11">Cytoplasm</location>
    </subcellularLocation>
</comment>
<feature type="binding site" evidence="11">
    <location>
        <position position="67"/>
    </location>
    <ligand>
        <name>substrate</name>
    </ligand>
</feature>
<dbReference type="HOGENOM" id="CLU_057607_3_3_11"/>
<dbReference type="CDD" id="cd00464">
    <property type="entry name" value="SK"/>
    <property type="match status" value="1"/>
</dbReference>
<dbReference type="GO" id="GO:0004765">
    <property type="term" value="F:shikimate kinase activity"/>
    <property type="evidence" value="ECO:0007669"/>
    <property type="project" value="UniProtKB-UniRule"/>
</dbReference>
<feature type="binding site" evidence="11">
    <location>
        <position position="147"/>
    </location>
    <ligand>
        <name>substrate</name>
    </ligand>
</feature>
<accession>D5US15</accession>
<dbReference type="GO" id="GO:0005524">
    <property type="term" value="F:ATP binding"/>
    <property type="evidence" value="ECO:0007669"/>
    <property type="project" value="UniProtKB-UniRule"/>
</dbReference>
<dbReference type="GO" id="GO:0005829">
    <property type="term" value="C:cytosol"/>
    <property type="evidence" value="ECO:0007669"/>
    <property type="project" value="TreeGrafter"/>
</dbReference>
<evidence type="ECO:0000313" key="14">
    <source>
        <dbReference type="Proteomes" id="UP000001213"/>
    </source>
</evidence>
<dbReference type="HAMAP" id="MF_00109">
    <property type="entry name" value="Shikimate_kinase"/>
    <property type="match status" value="1"/>
</dbReference>
<keyword evidence="6 11" id="KW-0547">Nucleotide-binding</keyword>
<keyword evidence="8 11" id="KW-0067">ATP-binding</keyword>
<protein>
    <recommendedName>
        <fullName evidence="3 11">Shikimate kinase</fullName>
        <shortName evidence="11">SK</shortName>
        <ecNumber evidence="3 11">2.7.1.71</ecNumber>
    </recommendedName>
</protein>
<dbReference type="STRING" id="521096.Tpau_2617"/>
<gene>
    <name evidence="11" type="primary">aroK</name>
    <name evidence="13" type="ordered locus">Tpau_2617</name>
</gene>
<comment type="function">
    <text evidence="11">Catalyzes the specific phosphorylation of the 3-hydroxyl group of shikimic acid using ATP as a cosubstrate.</text>
</comment>
<feature type="binding site" evidence="11">
    <location>
        <begin position="21"/>
        <end position="26"/>
    </location>
    <ligand>
        <name>ATP</name>
        <dbReference type="ChEBI" id="CHEBI:30616"/>
    </ligand>
</feature>
<dbReference type="InterPro" id="IPR023000">
    <property type="entry name" value="Shikimate_kinase_CS"/>
</dbReference>
<evidence type="ECO:0000256" key="5">
    <source>
        <dbReference type="ARBA" id="ARBA00022679"/>
    </source>
</evidence>
<evidence type="ECO:0000256" key="4">
    <source>
        <dbReference type="ARBA" id="ARBA00022605"/>
    </source>
</evidence>
<comment type="similarity">
    <text evidence="2 11">Belongs to the shikimate kinase family.</text>
</comment>
<dbReference type="PROSITE" id="PS01128">
    <property type="entry name" value="SHIKIMATE_KINASE"/>
    <property type="match status" value="1"/>
</dbReference>
<feature type="binding site" evidence="11">
    <location>
        <position position="25"/>
    </location>
    <ligand>
        <name>Mg(2+)</name>
        <dbReference type="ChEBI" id="CHEBI:18420"/>
    </ligand>
</feature>
<dbReference type="eggNOG" id="COG0703">
    <property type="taxonomic scope" value="Bacteria"/>
</dbReference>